<comment type="caution">
    <text evidence="8">The sequence shown here is derived from an EMBL/GenBank/DDBJ whole genome shotgun (WGS) entry which is preliminary data.</text>
</comment>
<keyword evidence="3 6" id="KW-1133">Transmembrane helix</keyword>
<dbReference type="Gene3D" id="1.10.10.1320">
    <property type="entry name" value="Anti-sigma factor, zinc-finger domain"/>
    <property type="match status" value="1"/>
</dbReference>
<dbReference type="InterPro" id="IPR025645">
    <property type="entry name" value="DUF4349"/>
</dbReference>
<evidence type="ECO:0000256" key="6">
    <source>
        <dbReference type="SAM" id="Phobius"/>
    </source>
</evidence>
<sequence length="518" mass="55753">MTDINETKLTAYALGELDAAEAAKVESHLKADPDAQQTVDEIRSVAGLLQNELADEPTLELTDRHRSAIEAGRPKHVWRDRFIRAWPRVAAILVVGLTVAVVALALRPPLAMPPLARPIPSGGAGEPSGRDQAVLLALQPELRQDKHVVDASIPEGSELPWDDLSGGKDDGRGYFGLADSGIDPGTIVLGTDALGTELRAGEEGEFDSTLGWGITGLQADGRVTTVAGEYERGTPTGRNGRVAPAGLGDKGERYVTGTEYGLGERPPILGDIPIFGRFFTGSGDRTGGAHRGGEGSGRTVTGQTVEVAEKIKELRAGFRGGSRPADQGVESDSVVRRPATVDPRKVIYTATMRIATTEAELAVSRTRQLTEALGGYMQQMTKSAIIIRVPVTSFDAVLAQLAEMGTVVEQQIFGHDVTEEYVDLEIRLKTAKAMLTKLVELLDKATDVEKALMVEREIGRVQLAIDRIEGRLKLLANRTAYATITVNFIPAQHVPTTMKVRLPFSWLGELGVENLMKF</sequence>
<keyword evidence="2 6" id="KW-0812">Transmembrane</keyword>
<evidence type="ECO:0000313" key="8">
    <source>
        <dbReference type="EMBL" id="KKN97006.1"/>
    </source>
</evidence>
<feature type="region of interest" description="Disordered" evidence="5">
    <location>
        <begin position="230"/>
        <end position="250"/>
    </location>
</feature>
<evidence type="ECO:0000256" key="1">
    <source>
        <dbReference type="ARBA" id="ARBA00004167"/>
    </source>
</evidence>
<protein>
    <recommendedName>
        <fullName evidence="7">DUF4349 domain-containing protein</fullName>
    </recommendedName>
</protein>
<evidence type="ECO:0000256" key="4">
    <source>
        <dbReference type="ARBA" id="ARBA00023136"/>
    </source>
</evidence>
<dbReference type="PANTHER" id="PTHR37461:SF1">
    <property type="entry name" value="ANTI-SIGMA-K FACTOR RSKA"/>
    <property type="match status" value="1"/>
</dbReference>
<reference evidence="8" key="1">
    <citation type="journal article" date="2015" name="Nature">
        <title>Complex archaea that bridge the gap between prokaryotes and eukaryotes.</title>
        <authorList>
            <person name="Spang A."/>
            <person name="Saw J.H."/>
            <person name="Jorgensen S.L."/>
            <person name="Zaremba-Niedzwiedzka K."/>
            <person name="Martijn J."/>
            <person name="Lind A.E."/>
            <person name="van Eijk R."/>
            <person name="Schleper C."/>
            <person name="Guy L."/>
            <person name="Ettema T.J."/>
        </authorList>
    </citation>
    <scope>NUCLEOTIDE SEQUENCE</scope>
</reference>
<accession>A0A0F9XD91</accession>
<dbReference type="GO" id="GO:0016020">
    <property type="term" value="C:membrane"/>
    <property type="evidence" value="ECO:0007669"/>
    <property type="project" value="UniProtKB-SubCell"/>
</dbReference>
<keyword evidence="4 6" id="KW-0472">Membrane</keyword>
<gene>
    <name evidence="8" type="ORF">LCGC14_0162570</name>
</gene>
<organism evidence="8">
    <name type="scientific">marine sediment metagenome</name>
    <dbReference type="NCBI Taxonomy" id="412755"/>
    <lineage>
        <taxon>unclassified sequences</taxon>
        <taxon>metagenomes</taxon>
        <taxon>ecological metagenomes</taxon>
    </lineage>
</organism>
<evidence type="ECO:0000256" key="2">
    <source>
        <dbReference type="ARBA" id="ARBA00022692"/>
    </source>
</evidence>
<dbReference type="PANTHER" id="PTHR37461">
    <property type="entry name" value="ANTI-SIGMA-K FACTOR RSKA"/>
    <property type="match status" value="1"/>
</dbReference>
<evidence type="ECO:0000256" key="5">
    <source>
        <dbReference type="SAM" id="MobiDB-lite"/>
    </source>
</evidence>
<dbReference type="AlphaFoldDB" id="A0A0F9XD91"/>
<dbReference type="InterPro" id="IPR041916">
    <property type="entry name" value="Anti_sigma_zinc_sf"/>
</dbReference>
<comment type="subcellular location">
    <subcellularLocation>
        <location evidence="1">Membrane</location>
        <topology evidence="1">Single-pass membrane protein</topology>
    </subcellularLocation>
</comment>
<feature type="transmembrane region" description="Helical" evidence="6">
    <location>
        <begin position="85"/>
        <end position="106"/>
    </location>
</feature>
<feature type="domain" description="DUF4349" evidence="7">
    <location>
        <begin position="344"/>
        <end position="496"/>
    </location>
</feature>
<evidence type="ECO:0000259" key="7">
    <source>
        <dbReference type="Pfam" id="PF14257"/>
    </source>
</evidence>
<proteinExistence type="predicted"/>
<dbReference type="Pfam" id="PF14257">
    <property type="entry name" value="DUF4349"/>
    <property type="match status" value="1"/>
</dbReference>
<evidence type="ECO:0000256" key="3">
    <source>
        <dbReference type="ARBA" id="ARBA00022989"/>
    </source>
</evidence>
<name>A0A0F9XD91_9ZZZZ</name>
<dbReference type="GO" id="GO:0016989">
    <property type="term" value="F:sigma factor antagonist activity"/>
    <property type="evidence" value="ECO:0007669"/>
    <property type="project" value="TreeGrafter"/>
</dbReference>
<dbReference type="InterPro" id="IPR051474">
    <property type="entry name" value="Anti-sigma-K/W_factor"/>
</dbReference>
<dbReference type="GO" id="GO:0006417">
    <property type="term" value="P:regulation of translation"/>
    <property type="evidence" value="ECO:0007669"/>
    <property type="project" value="TreeGrafter"/>
</dbReference>
<dbReference type="EMBL" id="LAZR01000061">
    <property type="protein sequence ID" value="KKN97006.1"/>
    <property type="molecule type" value="Genomic_DNA"/>
</dbReference>